<feature type="transmembrane region" description="Helical" evidence="1">
    <location>
        <begin position="52"/>
        <end position="69"/>
    </location>
</feature>
<dbReference type="EMBL" id="MGJV01000023">
    <property type="protein sequence ID" value="OGN14670.1"/>
    <property type="molecule type" value="Genomic_DNA"/>
</dbReference>
<feature type="transmembrane region" description="Helical" evidence="1">
    <location>
        <begin position="12"/>
        <end position="32"/>
    </location>
</feature>
<keyword evidence="1" id="KW-1133">Transmembrane helix</keyword>
<proteinExistence type="predicted"/>
<organism evidence="2 3">
    <name type="scientific">Candidatus Yanofskybacteria bacterium RIFCSPHIGHO2_02_FULL_43_22</name>
    <dbReference type="NCBI Taxonomy" id="1802681"/>
    <lineage>
        <taxon>Bacteria</taxon>
        <taxon>Candidatus Yanofskyibacteriota</taxon>
    </lineage>
</organism>
<sequence>MSNNKLKLVISSAYASIITIVFVVIITVWAELSMPLKDWLKNFSGHHWTSKSIFSISIYIVATLVLCLLPNKYSDGHIKRSLELVLIVTLLGIVTITLFFTGHHFQIF</sequence>
<keyword evidence="1" id="KW-0472">Membrane</keyword>
<evidence type="ECO:0000313" key="3">
    <source>
        <dbReference type="Proteomes" id="UP000176581"/>
    </source>
</evidence>
<name>A0A1F8FPI8_9BACT</name>
<protein>
    <submittedName>
        <fullName evidence="2">Uncharacterized protein</fullName>
    </submittedName>
</protein>
<reference evidence="2 3" key="1">
    <citation type="journal article" date="2016" name="Nat. Commun.">
        <title>Thousands of microbial genomes shed light on interconnected biogeochemical processes in an aquifer system.</title>
        <authorList>
            <person name="Anantharaman K."/>
            <person name="Brown C.T."/>
            <person name="Hug L.A."/>
            <person name="Sharon I."/>
            <person name="Castelle C.J."/>
            <person name="Probst A.J."/>
            <person name="Thomas B.C."/>
            <person name="Singh A."/>
            <person name="Wilkins M.J."/>
            <person name="Karaoz U."/>
            <person name="Brodie E.L."/>
            <person name="Williams K.H."/>
            <person name="Hubbard S.S."/>
            <person name="Banfield J.F."/>
        </authorList>
    </citation>
    <scope>NUCLEOTIDE SEQUENCE [LARGE SCALE GENOMIC DNA]</scope>
</reference>
<dbReference type="Proteomes" id="UP000176581">
    <property type="component" value="Unassembled WGS sequence"/>
</dbReference>
<feature type="transmembrane region" description="Helical" evidence="1">
    <location>
        <begin position="81"/>
        <end position="100"/>
    </location>
</feature>
<evidence type="ECO:0000313" key="2">
    <source>
        <dbReference type="EMBL" id="OGN14670.1"/>
    </source>
</evidence>
<evidence type="ECO:0000256" key="1">
    <source>
        <dbReference type="SAM" id="Phobius"/>
    </source>
</evidence>
<keyword evidence="1" id="KW-0812">Transmembrane</keyword>
<gene>
    <name evidence="2" type="ORF">A3J47_01090</name>
</gene>
<dbReference type="AlphaFoldDB" id="A0A1F8FPI8"/>
<comment type="caution">
    <text evidence="2">The sequence shown here is derived from an EMBL/GenBank/DDBJ whole genome shotgun (WGS) entry which is preliminary data.</text>
</comment>
<accession>A0A1F8FPI8</accession>